<gene>
    <name evidence="13" type="ORF">ACFQ4L_01270</name>
</gene>
<keyword evidence="2" id="KW-0548">Nucleotidyltransferase</keyword>
<evidence type="ECO:0000256" key="3">
    <source>
        <dbReference type="ARBA" id="ARBA00022723"/>
    </source>
</evidence>
<keyword evidence="7" id="KW-0546">Nucleotide metabolism</keyword>
<organism evidence="13 14">
    <name type="scientific">Lapidilactobacillus mulanensis</name>
    <dbReference type="NCBI Taxonomy" id="2485999"/>
    <lineage>
        <taxon>Bacteria</taxon>
        <taxon>Bacillati</taxon>
        <taxon>Bacillota</taxon>
        <taxon>Bacilli</taxon>
        <taxon>Lactobacillales</taxon>
        <taxon>Lactobacillaceae</taxon>
        <taxon>Lapidilactobacillus</taxon>
    </lineage>
</organism>
<evidence type="ECO:0000313" key="14">
    <source>
        <dbReference type="Proteomes" id="UP001597244"/>
    </source>
</evidence>
<comment type="catalytic activity">
    <reaction evidence="10">
        <text>GTP + ATP = 3',3'-cGAMP + 2 diphosphate</text>
        <dbReference type="Rhea" id="RHEA:35647"/>
        <dbReference type="ChEBI" id="CHEBI:30616"/>
        <dbReference type="ChEBI" id="CHEBI:33019"/>
        <dbReference type="ChEBI" id="CHEBI:37565"/>
        <dbReference type="ChEBI" id="CHEBI:71501"/>
    </reaction>
    <physiologicalReaction direction="left-to-right" evidence="10">
        <dbReference type="Rhea" id="RHEA:35648"/>
    </physiologicalReaction>
</comment>
<dbReference type="Proteomes" id="UP001597244">
    <property type="component" value="Unassembled WGS sequence"/>
</dbReference>
<protein>
    <recommendedName>
        <fullName evidence="9">Cyclic GMP-AMP synthase</fullName>
    </recommendedName>
</protein>
<keyword evidence="14" id="KW-1185">Reference proteome</keyword>
<evidence type="ECO:0000313" key="13">
    <source>
        <dbReference type="EMBL" id="MFD1464723.1"/>
    </source>
</evidence>
<proteinExistence type="predicted"/>
<dbReference type="InterPro" id="IPR048445">
    <property type="entry name" value="DncV-like_NTFase"/>
</dbReference>
<evidence type="ECO:0000256" key="8">
    <source>
        <dbReference type="ARBA" id="ARBA00023118"/>
    </source>
</evidence>
<accession>A0ABW4DLE8</accession>
<evidence type="ECO:0000256" key="7">
    <source>
        <dbReference type="ARBA" id="ARBA00023080"/>
    </source>
</evidence>
<evidence type="ECO:0000256" key="4">
    <source>
        <dbReference type="ARBA" id="ARBA00022741"/>
    </source>
</evidence>
<evidence type="ECO:0000259" key="11">
    <source>
        <dbReference type="Pfam" id="PF18134"/>
    </source>
</evidence>
<keyword evidence="6" id="KW-0460">Magnesium</keyword>
<feature type="domain" description="Adenylyl/Guanylyl and SMODS C-terminal sensor" evidence="11">
    <location>
        <begin position="325"/>
        <end position="451"/>
    </location>
</feature>
<dbReference type="Pfam" id="PF21654">
    <property type="entry name" value="DncV-like_NTFase"/>
    <property type="match status" value="1"/>
</dbReference>
<reference evidence="14" key="1">
    <citation type="journal article" date="2019" name="Int. J. Syst. Evol. Microbiol.">
        <title>The Global Catalogue of Microorganisms (GCM) 10K type strain sequencing project: providing services to taxonomists for standard genome sequencing and annotation.</title>
        <authorList>
            <consortium name="The Broad Institute Genomics Platform"/>
            <consortium name="The Broad Institute Genome Sequencing Center for Infectious Disease"/>
            <person name="Wu L."/>
            <person name="Ma J."/>
        </authorList>
    </citation>
    <scope>NUCLEOTIDE SEQUENCE [LARGE SCALE GENOMIC DNA]</scope>
    <source>
        <strain evidence="14">CCM 8951</strain>
    </source>
</reference>
<dbReference type="Pfam" id="PF18134">
    <property type="entry name" value="AGS_C"/>
    <property type="match status" value="1"/>
</dbReference>
<name>A0ABW4DLE8_9LACO</name>
<feature type="domain" description="Cyclic GMP-AMP synthase DncV-like nucleotidyltransferase" evidence="12">
    <location>
        <begin position="58"/>
        <end position="138"/>
    </location>
</feature>
<keyword evidence="8" id="KW-0051">Antiviral defense</keyword>
<evidence type="ECO:0000256" key="10">
    <source>
        <dbReference type="ARBA" id="ARBA00048304"/>
    </source>
</evidence>
<evidence type="ECO:0000259" key="12">
    <source>
        <dbReference type="Pfam" id="PF21654"/>
    </source>
</evidence>
<dbReference type="EMBL" id="JBHTOF010000016">
    <property type="protein sequence ID" value="MFD1464723.1"/>
    <property type="molecule type" value="Genomic_DNA"/>
</dbReference>
<dbReference type="RefSeq" id="WP_125578843.1">
    <property type="nucleotide sequence ID" value="NZ_JBHTOF010000016.1"/>
</dbReference>
<dbReference type="InterPro" id="IPR040511">
    <property type="entry name" value="AGS_C"/>
</dbReference>
<evidence type="ECO:0000256" key="5">
    <source>
        <dbReference type="ARBA" id="ARBA00022840"/>
    </source>
</evidence>
<sequence length="454" mass="53159">MYDCSRKFNEFYHTKIILPEKSQNELRQKRKTNIKRLKSGLSEYNAENKTGFRISEERIQGSMAMHTVVQNDENDYDIDVGIVFESDNLDEIGPYAIKNILENALKRKMGQFAVEPLVKTSCVRMEYSNGYHVDFAIFKRSKIHLGNEYTYEHAGAKWSTRHIKALEEWFNTEASKTNDNLRKIVRLSKMFCKSRESWKNMPSGLIQTVLCDEAITNNYSRTDELFYYTMKKIVARLNTNLEVNAPVDNGRRLVTREIDYTRMRNWKNHLENELKKLDVLFDPDCTFAEAVDAWGLFFNHSYWKELNMQETRKSLGEDTKRVFNNTEEFIEDKYLVNEYYDVSINCKLSGNGIRPMPIAKYLNSHFAKYIPHNFSVTCKIAHTNCPSFDKILWKVLNVGEESVKRNDIRGQIVDRGEKITENTIFRGQHYIECYLIKNNICVAIGHLDIPIGKE</sequence>
<evidence type="ECO:0000256" key="1">
    <source>
        <dbReference type="ARBA" id="ARBA00022679"/>
    </source>
</evidence>
<evidence type="ECO:0000256" key="9">
    <source>
        <dbReference type="ARBA" id="ARBA00044145"/>
    </source>
</evidence>
<keyword evidence="4" id="KW-0547">Nucleotide-binding</keyword>
<comment type="caution">
    <text evidence="13">The sequence shown here is derived from an EMBL/GenBank/DDBJ whole genome shotgun (WGS) entry which is preliminary data.</text>
</comment>
<evidence type="ECO:0000256" key="6">
    <source>
        <dbReference type="ARBA" id="ARBA00022842"/>
    </source>
</evidence>
<evidence type="ECO:0000256" key="2">
    <source>
        <dbReference type="ARBA" id="ARBA00022695"/>
    </source>
</evidence>
<keyword evidence="3" id="KW-0479">Metal-binding</keyword>
<keyword evidence="5" id="KW-0067">ATP-binding</keyword>
<keyword evidence="1" id="KW-0808">Transferase</keyword>